<protein>
    <recommendedName>
        <fullName evidence="2">TUG ubiquitin-like domain-containing protein</fullName>
    </recommendedName>
</protein>
<evidence type="ECO:0000256" key="1">
    <source>
        <dbReference type="SAM" id="MobiDB-lite"/>
    </source>
</evidence>
<dbReference type="InterPro" id="IPR021569">
    <property type="entry name" value="TUG-UBL1"/>
</dbReference>
<feature type="region of interest" description="Disordered" evidence="1">
    <location>
        <begin position="1"/>
        <end position="24"/>
    </location>
</feature>
<dbReference type="EMBL" id="DTTC01000005">
    <property type="protein sequence ID" value="HIA97574.1"/>
    <property type="molecule type" value="Genomic_DNA"/>
</dbReference>
<accession>A0A7J4CYC1</accession>
<dbReference type="Proteomes" id="UP000589132">
    <property type="component" value="Unassembled WGS sequence"/>
</dbReference>
<organism evidence="3 4">
    <name type="scientific">Marine Group III euryarchaeote</name>
    <dbReference type="NCBI Taxonomy" id="2173149"/>
    <lineage>
        <taxon>Archaea</taxon>
        <taxon>Methanobacteriati</taxon>
        <taxon>Thermoplasmatota</taxon>
        <taxon>Thermoplasmata</taxon>
        <taxon>Candidatus Thermoprofundales</taxon>
    </lineage>
</organism>
<dbReference type="Pfam" id="PF11470">
    <property type="entry name" value="TUG-UBL1"/>
    <property type="match status" value="1"/>
</dbReference>
<gene>
    <name evidence="3" type="ORF">EYO15_00105</name>
</gene>
<feature type="domain" description="TUG ubiquitin-like" evidence="2">
    <location>
        <begin position="34"/>
        <end position="95"/>
    </location>
</feature>
<feature type="non-terminal residue" evidence="3">
    <location>
        <position position="1"/>
    </location>
</feature>
<dbReference type="SUPFAM" id="SSF54236">
    <property type="entry name" value="Ubiquitin-like"/>
    <property type="match status" value="1"/>
</dbReference>
<dbReference type="Gene3D" id="3.10.20.90">
    <property type="entry name" value="Phosphatidylinositol 3-kinase Catalytic Subunit, Chain A, domain 1"/>
    <property type="match status" value="1"/>
</dbReference>
<dbReference type="InterPro" id="IPR029071">
    <property type="entry name" value="Ubiquitin-like_domsf"/>
</dbReference>
<dbReference type="AlphaFoldDB" id="A0A7J4CYC1"/>
<name>A0A7J4CYC1_9ARCH</name>
<proteinExistence type="predicted"/>
<comment type="caution">
    <text evidence="3">The sequence shown here is derived from an EMBL/GenBank/DDBJ whole genome shotgun (WGS) entry which is preliminary data.</text>
</comment>
<feature type="compositionally biased region" description="Acidic residues" evidence="1">
    <location>
        <begin position="7"/>
        <end position="18"/>
    </location>
</feature>
<evidence type="ECO:0000313" key="4">
    <source>
        <dbReference type="Proteomes" id="UP000589132"/>
    </source>
</evidence>
<evidence type="ECO:0000259" key="2">
    <source>
        <dbReference type="Pfam" id="PF11470"/>
    </source>
</evidence>
<evidence type="ECO:0000313" key="3">
    <source>
        <dbReference type="EMBL" id="HIA97574.1"/>
    </source>
</evidence>
<reference evidence="4" key="1">
    <citation type="journal article" date="2019" name="bioRxiv">
        <title>Genome diversification in globally distributed novel marine Proteobacteria is linked to environmental adaptation.</title>
        <authorList>
            <person name="Zhou Z."/>
            <person name="Tran P.Q."/>
            <person name="Kieft K."/>
            <person name="Anantharaman K."/>
        </authorList>
    </citation>
    <scope>NUCLEOTIDE SEQUENCE [LARGE SCALE GENOMIC DNA]</scope>
</reference>
<sequence length="99" mass="10543">KKSRRDDDDESEEGDEDQAPAPPSKIAVAIVSTMDGKTANVKVPTNMPVDKLLQNCVGKFPLPHANFAVMLNGVAVDLNLSLEDAGLIDGCQVDLVPLE</sequence>